<dbReference type="Proteomes" id="UP001055057">
    <property type="component" value="Unassembled WGS sequence"/>
</dbReference>
<accession>A0ABQ4TYX7</accession>
<proteinExistence type="predicted"/>
<reference evidence="2" key="1">
    <citation type="journal article" date="2021" name="Front. Microbiol.">
        <title>Comprehensive Comparative Genomics and Phenotyping of Methylobacterium Species.</title>
        <authorList>
            <person name="Alessa O."/>
            <person name="Ogura Y."/>
            <person name="Fujitani Y."/>
            <person name="Takami H."/>
            <person name="Hayashi T."/>
            <person name="Sahin N."/>
            <person name="Tani A."/>
        </authorList>
    </citation>
    <scope>NUCLEOTIDE SEQUENCE</scope>
    <source>
        <strain evidence="2">DSM 23632</strain>
    </source>
</reference>
<protein>
    <submittedName>
        <fullName evidence="2">Inner membrane protein YhaI</fullName>
    </submittedName>
</protein>
<evidence type="ECO:0000256" key="1">
    <source>
        <dbReference type="SAM" id="Phobius"/>
    </source>
</evidence>
<dbReference type="RefSeq" id="WP_238183078.1">
    <property type="nucleotide sequence ID" value="NZ_BPRB01000138.1"/>
</dbReference>
<feature type="transmembrane region" description="Helical" evidence="1">
    <location>
        <begin position="83"/>
        <end position="102"/>
    </location>
</feature>
<reference evidence="2" key="2">
    <citation type="submission" date="2021-08" db="EMBL/GenBank/DDBJ databases">
        <authorList>
            <person name="Tani A."/>
            <person name="Ola A."/>
            <person name="Ogura Y."/>
            <person name="Katsura K."/>
            <person name="Hayashi T."/>
        </authorList>
    </citation>
    <scope>NUCLEOTIDE SEQUENCE</scope>
    <source>
        <strain evidence="2">DSM 23632</strain>
    </source>
</reference>
<organism evidence="2 3">
    <name type="scientific">Methylobacterium trifolii</name>
    <dbReference type="NCBI Taxonomy" id="1003092"/>
    <lineage>
        <taxon>Bacteria</taxon>
        <taxon>Pseudomonadati</taxon>
        <taxon>Pseudomonadota</taxon>
        <taxon>Alphaproteobacteria</taxon>
        <taxon>Hyphomicrobiales</taxon>
        <taxon>Methylobacteriaceae</taxon>
        <taxon>Methylobacterium</taxon>
    </lineage>
</organism>
<gene>
    <name evidence="2" type="primary">yhaI</name>
    <name evidence="2" type="ORF">MPOCJGCO_2572</name>
</gene>
<sequence length="140" mass="15562">MRWYLRAMRRYASFGGRSPRVEFFEVFGGLFLFILVAEGFDVSLLSGDGIRSTLLVKLVILVHILPVLAVTARRLHDLGWSGWFSLLNLVPVVGFVVLLLVLPRGVRGPNRYGPDPLDPAATEAAVPPQPAASRLLRRLR</sequence>
<feature type="transmembrane region" description="Helical" evidence="1">
    <location>
        <begin position="21"/>
        <end position="40"/>
    </location>
</feature>
<dbReference type="PANTHER" id="PTHR34980:SF2">
    <property type="entry name" value="INNER MEMBRANE PROTEIN YHAH-RELATED"/>
    <property type="match status" value="1"/>
</dbReference>
<keyword evidence="3" id="KW-1185">Reference proteome</keyword>
<feature type="transmembrane region" description="Helical" evidence="1">
    <location>
        <begin position="52"/>
        <end position="71"/>
    </location>
</feature>
<keyword evidence="1" id="KW-1133">Transmembrane helix</keyword>
<dbReference type="InterPro" id="IPR008523">
    <property type="entry name" value="DUF805"/>
</dbReference>
<comment type="caution">
    <text evidence="2">The sequence shown here is derived from an EMBL/GenBank/DDBJ whole genome shotgun (WGS) entry which is preliminary data.</text>
</comment>
<dbReference type="EMBL" id="BPRB01000138">
    <property type="protein sequence ID" value="GJE60460.1"/>
    <property type="molecule type" value="Genomic_DNA"/>
</dbReference>
<dbReference type="PANTHER" id="PTHR34980">
    <property type="entry name" value="INNER MEMBRANE PROTEIN-RELATED-RELATED"/>
    <property type="match status" value="1"/>
</dbReference>
<evidence type="ECO:0000313" key="3">
    <source>
        <dbReference type="Proteomes" id="UP001055057"/>
    </source>
</evidence>
<name>A0ABQ4TYX7_9HYPH</name>
<keyword evidence="1" id="KW-0472">Membrane</keyword>
<evidence type="ECO:0000313" key="2">
    <source>
        <dbReference type="EMBL" id="GJE60460.1"/>
    </source>
</evidence>
<dbReference type="Pfam" id="PF05656">
    <property type="entry name" value="DUF805"/>
    <property type="match status" value="1"/>
</dbReference>
<keyword evidence="1" id="KW-0812">Transmembrane</keyword>